<accession>M2QTM4</accession>
<keyword evidence="1" id="KW-1133">Transmembrane helix</keyword>
<reference evidence="3" key="2">
    <citation type="journal article" date="2013" name="PLoS Genet.">
        <title>Comparative genome structure, secondary metabolite, and effector coding capacity across Cochliobolus pathogens.</title>
        <authorList>
            <person name="Condon B.J."/>
            <person name="Leng Y."/>
            <person name="Wu D."/>
            <person name="Bushley K.E."/>
            <person name="Ohm R.A."/>
            <person name="Otillar R."/>
            <person name="Martin J."/>
            <person name="Schackwitz W."/>
            <person name="Grimwood J."/>
            <person name="MohdZainudin N."/>
            <person name="Xue C."/>
            <person name="Wang R."/>
            <person name="Manning V.A."/>
            <person name="Dhillon B."/>
            <person name="Tu Z.J."/>
            <person name="Steffenson B.J."/>
            <person name="Salamov A."/>
            <person name="Sun H."/>
            <person name="Lowry S."/>
            <person name="LaButti K."/>
            <person name="Han J."/>
            <person name="Copeland A."/>
            <person name="Lindquist E."/>
            <person name="Barry K."/>
            <person name="Schmutz J."/>
            <person name="Baker S.E."/>
            <person name="Ciuffetti L.M."/>
            <person name="Grigoriev I.V."/>
            <person name="Zhong S."/>
            <person name="Turgeon B.G."/>
        </authorList>
    </citation>
    <scope>NUCLEOTIDE SEQUENCE [LARGE SCALE GENOMIC DNA]</scope>
    <source>
        <strain evidence="3">ND90Pr / ATCC 201652</strain>
    </source>
</reference>
<keyword evidence="1" id="KW-0472">Membrane</keyword>
<dbReference type="GeneID" id="19135488"/>
<keyword evidence="1" id="KW-0812">Transmembrane</keyword>
<dbReference type="Proteomes" id="UP000016934">
    <property type="component" value="Unassembled WGS sequence"/>
</dbReference>
<organism evidence="2 3">
    <name type="scientific">Cochliobolus sativus (strain ND90Pr / ATCC 201652)</name>
    <name type="common">Common root rot and spot blotch fungus</name>
    <name type="synonym">Bipolaris sorokiniana</name>
    <dbReference type="NCBI Taxonomy" id="665912"/>
    <lineage>
        <taxon>Eukaryota</taxon>
        <taxon>Fungi</taxon>
        <taxon>Dikarya</taxon>
        <taxon>Ascomycota</taxon>
        <taxon>Pezizomycotina</taxon>
        <taxon>Dothideomycetes</taxon>
        <taxon>Pleosporomycetidae</taxon>
        <taxon>Pleosporales</taxon>
        <taxon>Pleosporineae</taxon>
        <taxon>Pleosporaceae</taxon>
        <taxon>Bipolaris</taxon>
    </lineage>
</organism>
<reference evidence="2 3" key="1">
    <citation type="journal article" date="2012" name="PLoS Pathog.">
        <title>Diverse lifestyles and strategies of plant pathogenesis encoded in the genomes of eighteen Dothideomycetes fungi.</title>
        <authorList>
            <person name="Ohm R.A."/>
            <person name="Feau N."/>
            <person name="Henrissat B."/>
            <person name="Schoch C.L."/>
            <person name="Horwitz B.A."/>
            <person name="Barry K.W."/>
            <person name="Condon B.J."/>
            <person name="Copeland A.C."/>
            <person name="Dhillon B."/>
            <person name="Glaser F."/>
            <person name="Hesse C.N."/>
            <person name="Kosti I."/>
            <person name="LaButti K."/>
            <person name="Lindquist E.A."/>
            <person name="Lucas S."/>
            <person name="Salamov A.A."/>
            <person name="Bradshaw R.E."/>
            <person name="Ciuffetti L."/>
            <person name="Hamelin R.C."/>
            <person name="Kema G.H.J."/>
            <person name="Lawrence C."/>
            <person name="Scott J.A."/>
            <person name="Spatafora J.W."/>
            <person name="Turgeon B.G."/>
            <person name="de Wit P.J.G.M."/>
            <person name="Zhong S."/>
            <person name="Goodwin S.B."/>
            <person name="Grigoriev I.V."/>
        </authorList>
    </citation>
    <scope>NUCLEOTIDE SEQUENCE [LARGE SCALE GENOMIC DNA]</scope>
    <source>
        <strain evidence="3">ND90Pr / ATCC 201652</strain>
    </source>
</reference>
<sequence length="111" mass="12291">MHSAHCVFHHSEPPFRPLFSGPFLHLSNLQYFTIALFASLACISCIPAFLHSWCFLSGFLSSYFHVTTILWLSMMRGISSISCLGLDFALLAFGHFSSPCSISCFHAVCPA</sequence>
<evidence type="ECO:0000313" key="3">
    <source>
        <dbReference type="Proteomes" id="UP000016934"/>
    </source>
</evidence>
<dbReference type="RefSeq" id="XP_007705631.1">
    <property type="nucleotide sequence ID" value="XM_007707441.1"/>
</dbReference>
<keyword evidence="3" id="KW-1185">Reference proteome</keyword>
<feature type="transmembrane region" description="Helical" evidence="1">
    <location>
        <begin position="77"/>
        <end position="96"/>
    </location>
</feature>
<dbReference type="EMBL" id="KB445655">
    <property type="protein sequence ID" value="EMD58519.1"/>
    <property type="molecule type" value="Genomic_DNA"/>
</dbReference>
<protein>
    <submittedName>
        <fullName evidence="2">Uncharacterized protein</fullName>
    </submittedName>
</protein>
<feature type="transmembrane region" description="Helical" evidence="1">
    <location>
        <begin position="31"/>
        <end position="56"/>
    </location>
</feature>
<dbReference type="HOGENOM" id="CLU_2158158_0_0_1"/>
<name>M2QTM4_COCSN</name>
<gene>
    <name evidence="2" type="ORF">COCSADRAFT_263559</name>
</gene>
<dbReference type="AlphaFoldDB" id="M2QTM4"/>
<dbReference type="KEGG" id="bsc:COCSADRAFT_263559"/>
<evidence type="ECO:0000313" key="2">
    <source>
        <dbReference type="EMBL" id="EMD58519.1"/>
    </source>
</evidence>
<proteinExistence type="predicted"/>
<evidence type="ECO:0000256" key="1">
    <source>
        <dbReference type="SAM" id="Phobius"/>
    </source>
</evidence>